<feature type="domain" description="NADH:flavin oxidoreductase/NADH oxidase N-terminal" evidence="10">
    <location>
        <begin position="7"/>
        <end position="312"/>
    </location>
</feature>
<proteinExistence type="inferred from homology"/>
<dbReference type="PANTHER" id="PTHR42917:SF2">
    <property type="entry name" value="2,4-DIENOYL-COA REDUCTASE [(2E)-ENOYL-COA-PRODUCING]"/>
    <property type="match status" value="1"/>
</dbReference>
<evidence type="ECO:0000256" key="6">
    <source>
        <dbReference type="ARBA" id="ARBA00022723"/>
    </source>
</evidence>
<dbReference type="AlphaFoldDB" id="A0A413FBP5"/>
<keyword evidence="5" id="KW-0288">FMN</keyword>
<keyword evidence="4" id="KW-0285">Flavoprotein</keyword>
<keyword evidence="9" id="KW-0411">Iron-sulfur</keyword>
<dbReference type="SUPFAM" id="SSF51905">
    <property type="entry name" value="FAD/NAD(P)-binding domain"/>
    <property type="match status" value="1"/>
</dbReference>
<name>A0A413FBP5_9FIRM</name>
<reference evidence="12 13" key="1">
    <citation type="submission" date="2018-08" db="EMBL/GenBank/DDBJ databases">
        <title>A genome reference for cultivated species of the human gut microbiota.</title>
        <authorList>
            <person name="Zou Y."/>
            <person name="Xue W."/>
            <person name="Luo G."/>
        </authorList>
    </citation>
    <scope>NUCLEOTIDE SEQUENCE [LARGE SCALE GENOMIC DNA]</scope>
    <source>
        <strain evidence="12 13">AF04-15</strain>
    </source>
</reference>
<dbReference type="EMBL" id="QSBM01000015">
    <property type="protein sequence ID" value="RGX26641.1"/>
    <property type="molecule type" value="Genomic_DNA"/>
</dbReference>
<evidence type="ECO:0000256" key="7">
    <source>
        <dbReference type="ARBA" id="ARBA00023002"/>
    </source>
</evidence>
<dbReference type="Proteomes" id="UP000283880">
    <property type="component" value="Unassembled WGS sequence"/>
</dbReference>
<dbReference type="Pfam" id="PF00724">
    <property type="entry name" value="Oxidored_FMN"/>
    <property type="match status" value="1"/>
</dbReference>
<keyword evidence="6" id="KW-0479">Metal-binding</keyword>
<comment type="caution">
    <text evidence="12">The sequence shown here is derived from an EMBL/GenBank/DDBJ whole genome shotgun (WGS) entry which is preliminary data.</text>
</comment>
<dbReference type="GO" id="GO:0016491">
    <property type="term" value="F:oxidoreductase activity"/>
    <property type="evidence" value="ECO:0007669"/>
    <property type="project" value="UniProtKB-KW"/>
</dbReference>
<dbReference type="InterPro" id="IPR036188">
    <property type="entry name" value="FAD/NAD-bd_sf"/>
</dbReference>
<dbReference type="OrthoDB" id="9772736at2"/>
<comment type="cofactor">
    <cofactor evidence="2">
        <name>[4Fe-4S] cluster</name>
        <dbReference type="ChEBI" id="CHEBI:49883"/>
    </cofactor>
</comment>
<dbReference type="InterPro" id="IPR051793">
    <property type="entry name" value="NADH:flavin_oxidoreductase"/>
</dbReference>
<feature type="domain" description="FAD/NAD(P)-binding" evidence="11">
    <location>
        <begin position="365"/>
        <end position="594"/>
    </location>
</feature>
<comment type="cofactor">
    <cofactor evidence="1">
        <name>FMN</name>
        <dbReference type="ChEBI" id="CHEBI:58210"/>
    </cofactor>
</comment>
<sequence>MKEKIILSPIQIGPVTVKNRVMFPSMCTFFCDGRGYVTEDQMDFVEDLAKGGAGLIVVPGSPHGKPGPGRPALSDDRYMPGWKAMADTAHRYGAKLFCQLHPAAVQAGRDKVVKAVEDYSRELLAELVDSYAREARRCQLSGVDGVEIHGAHAHEIAQFMSPRYNRRADEYGGDYRGRARYSLEIVRAIKAICGTEYPVVFRISGDEMVERGRKLPETIEIIKLLEEAGIDAVHVSIGMPESEEYMCAPMDIPDGFNTSAAEAVKREVKIPVITVGRITTMEQAEEILEQGKADLTAIGRAQLADPGLVNKYMGGDPAPVRRCIGCNQGCRAATVRKKIRCMQNVRIGNEKALTFAPPSPALEAKKVVIVGAGPAGLEAAAMLAEHGVKNLVIFEQESRPGGKINLAQIPPFKANMEFLTGYRLDVLKRHGVEICLNVRADVSTIAAEAPDAVILATGSSPLIPPIPGIEGAGIYTGDQALESGVEPGERIAILGGGLIGCETAEYFASMGRQVEIFEMRDDVAVELTESRRIFMLKRLKELEIPIHTGTRVEEIALPRLTVSDGQGEKRQMDGFDSVIVAAGRRPESGLLEEVREALPGTRVYTAGDANVPGLAIEAVHEAAFAAAEILREFA</sequence>
<dbReference type="Gene3D" id="3.40.50.720">
    <property type="entry name" value="NAD(P)-binding Rossmann-like Domain"/>
    <property type="match status" value="1"/>
</dbReference>
<evidence type="ECO:0000259" key="11">
    <source>
        <dbReference type="Pfam" id="PF07992"/>
    </source>
</evidence>
<dbReference type="GO" id="GO:0046872">
    <property type="term" value="F:metal ion binding"/>
    <property type="evidence" value="ECO:0007669"/>
    <property type="project" value="UniProtKB-KW"/>
</dbReference>
<evidence type="ECO:0000259" key="10">
    <source>
        <dbReference type="Pfam" id="PF00724"/>
    </source>
</evidence>
<evidence type="ECO:0000256" key="5">
    <source>
        <dbReference type="ARBA" id="ARBA00022643"/>
    </source>
</evidence>
<dbReference type="GO" id="GO:0010181">
    <property type="term" value="F:FMN binding"/>
    <property type="evidence" value="ECO:0007669"/>
    <property type="project" value="InterPro"/>
</dbReference>
<evidence type="ECO:0000256" key="9">
    <source>
        <dbReference type="ARBA" id="ARBA00023014"/>
    </source>
</evidence>
<dbReference type="PRINTS" id="PR00469">
    <property type="entry name" value="PNDRDTASEII"/>
</dbReference>
<dbReference type="SUPFAM" id="SSF51395">
    <property type="entry name" value="FMN-linked oxidoreductases"/>
    <property type="match status" value="1"/>
</dbReference>
<comment type="similarity">
    <text evidence="3">In the N-terminal section; belongs to the NADH:flavin oxidoreductase/NADH oxidase family.</text>
</comment>
<dbReference type="PANTHER" id="PTHR42917">
    <property type="entry name" value="2,4-DIENOYL-COA REDUCTASE"/>
    <property type="match status" value="1"/>
</dbReference>
<keyword evidence="7" id="KW-0560">Oxidoreductase</keyword>
<evidence type="ECO:0000313" key="12">
    <source>
        <dbReference type="EMBL" id="RGX26641.1"/>
    </source>
</evidence>
<evidence type="ECO:0000256" key="4">
    <source>
        <dbReference type="ARBA" id="ARBA00022630"/>
    </source>
</evidence>
<evidence type="ECO:0000256" key="8">
    <source>
        <dbReference type="ARBA" id="ARBA00023004"/>
    </source>
</evidence>
<protein>
    <submittedName>
        <fullName evidence="12">FAD-binding protein</fullName>
    </submittedName>
</protein>
<organism evidence="12 13">
    <name type="scientific">Enterocloster asparagiformis</name>
    <dbReference type="NCBI Taxonomy" id="333367"/>
    <lineage>
        <taxon>Bacteria</taxon>
        <taxon>Bacillati</taxon>
        <taxon>Bacillota</taxon>
        <taxon>Clostridia</taxon>
        <taxon>Lachnospirales</taxon>
        <taxon>Lachnospiraceae</taxon>
        <taxon>Enterocloster</taxon>
    </lineage>
</organism>
<evidence type="ECO:0000256" key="3">
    <source>
        <dbReference type="ARBA" id="ARBA00011048"/>
    </source>
</evidence>
<evidence type="ECO:0000256" key="2">
    <source>
        <dbReference type="ARBA" id="ARBA00001966"/>
    </source>
</evidence>
<dbReference type="CDD" id="cd02803">
    <property type="entry name" value="OYE_like_FMN_family"/>
    <property type="match status" value="1"/>
</dbReference>
<accession>A0A413FBP5</accession>
<dbReference type="InterPro" id="IPR013785">
    <property type="entry name" value="Aldolase_TIM"/>
</dbReference>
<dbReference type="GO" id="GO:0051536">
    <property type="term" value="F:iron-sulfur cluster binding"/>
    <property type="evidence" value="ECO:0007669"/>
    <property type="project" value="UniProtKB-KW"/>
</dbReference>
<keyword evidence="8" id="KW-0408">Iron</keyword>
<dbReference type="InterPro" id="IPR023753">
    <property type="entry name" value="FAD/NAD-binding_dom"/>
</dbReference>
<dbReference type="Pfam" id="PF07992">
    <property type="entry name" value="Pyr_redox_2"/>
    <property type="match status" value="1"/>
</dbReference>
<evidence type="ECO:0000256" key="1">
    <source>
        <dbReference type="ARBA" id="ARBA00001917"/>
    </source>
</evidence>
<gene>
    <name evidence="12" type="ORF">DWV29_18880</name>
</gene>
<dbReference type="RefSeq" id="WP_007717824.1">
    <property type="nucleotide sequence ID" value="NZ_JAWYJI010000134.1"/>
</dbReference>
<evidence type="ECO:0000313" key="13">
    <source>
        <dbReference type="Proteomes" id="UP000283880"/>
    </source>
</evidence>
<dbReference type="Gene3D" id="3.20.20.70">
    <property type="entry name" value="Aldolase class I"/>
    <property type="match status" value="1"/>
</dbReference>
<dbReference type="PRINTS" id="PR00368">
    <property type="entry name" value="FADPNR"/>
</dbReference>
<dbReference type="InterPro" id="IPR001155">
    <property type="entry name" value="OxRdtase_FMN_N"/>
</dbReference>
<dbReference type="Gene3D" id="3.50.50.60">
    <property type="entry name" value="FAD/NAD(P)-binding domain"/>
    <property type="match status" value="1"/>
</dbReference>